<name>A0AAN8XKX8_POLSC</name>
<dbReference type="Proteomes" id="UP001372834">
    <property type="component" value="Unassembled WGS sequence"/>
</dbReference>
<evidence type="ECO:0000313" key="2">
    <source>
        <dbReference type="Proteomes" id="UP001372834"/>
    </source>
</evidence>
<comment type="caution">
    <text evidence="1">The sequence shown here is derived from an EMBL/GenBank/DDBJ whole genome shotgun (WGS) entry which is preliminary data.</text>
</comment>
<proteinExistence type="predicted"/>
<reference evidence="1 2" key="1">
    <citation type="submission" date="2023-10" db="EMBL/GenBank/DDBJ databases">
        <title>Genomes of two closely related lineages of the louse Polyplax serrata with different host specificities.</title>
        <authorList>
            <person name="Martinu J."/>
            <person name="Tarabai H."/>
            <person name="Stefka J."/>
            <person name="Hypsa V."/>
        </authorList>
    </citation>
    <scope>NUCLEOTIDE SEQUENCE [LARGE SCALE GENOMIC DNA]</scope>
    <source>
        <strain evidence="1">HR10_N</strain>
    </source>
</reference>
<organism evidence="1 2">
    <name type="scientific">Polyplax serrata</name>
    <name type="common">Common mouse louse</name>
    <dbReference type="NCBI Taxonomy" id="468196"/>
    <lineage>
        <taxon>Eukaryota</taxon>
        <taxon>Metazoa</taxon>
        <taxon>Ecdysozoa</taxon>
        <taxon>Arthropoda</taxon>
        <taxon>Hexapoda</taxon>
        <taxon>Insecta</taxon>
        <taxon>Pterygota</taxon>
        <taxon>Neoptera</taxon>
        <taxon>Paraneoptera</taxon>
        <taxon>Psocodea</taxon>
        <taxon>Troctomorpha</taxon>
        <taxon>Phthiraptera</taxon>
        <taxon>Anoplura</taxon>
        <taxon>Polyplacidae</taxon>
        <taxon>Polyplax</taxon>
    </lineage>
</organism>
<evidence type="ECO:0000313" key="1">
    <source>
        <dbReference type="EMBL" id="KAK6642773.1"/>
    </source>
</evidence>
<accession>A0AAN8XKX8</accession>
<dbReference type="AlphaFoldDB" id="A0AAN8XKX8"/>
<protein>
    <submittedName>
        <fullName evidence="1">Uncharacterized protein</fullName>
    </submittedName>
</protein>
<dbReference type="EMBL" id="JAWJWE010000002">
    <property type="protein sequence ID" value="KAK6642773.1"/>
    <property type="molecule type" value="Genomic_DNA"/>
</dbReference>
<sequence length="189" mass="21706">MPCNRKRVYVKKRKDLPGLPWLPVVREEPDIPSVYITNAYAGCPYPPLMLRKSWTRSVPHKESFEYTKPSDSIGCSYSPQAARMNIHLLPPQKKEPLECPIPASGELGYPSKEWYQMLDKIDENLKKSKVQEENPSVVSLQDLCSGDYFRKADGQMAKRRKVEKPKETLSQFLAKVDIAIAEERMYGLM</sequence>
<gene>
    <name evidence="1" type="ORF">RUM43_004275</name>
</gene>